<gene>
    <name evidence="3" type="ORF">LY01_01255</name>
</gene>
<dbReference type="EMBL" id="PTJE01000002">
    <property type="protein sequence ID" value="PPK95663.1"/>
    <property type="molecule type" value="Genomic_DNA"/>
</dbReference>
<proteinExistence type="predicted"/>
<keyword evidence="4" id="KW-1185">Reference proteome</keyword>
<reference evidence="3 4" key="1">
    <citation type="submission" date="2018-02" db="EMBL/GenBank/DDBJ databases">
        <title>Genomic Encyclopedia of Archaeal and Bacterial Type Strains, Phase II (KMG-II): from individual species to whole genera.</title>
        <authorList>
            <person name="Goeker M."/>
        </authorList>
    </citation>
    <scope>NUCLEOTIDE SEQUENCE [LARGE SCALE GENOMIC DNA]</scope>
    <source>
        <strain evidence="3 4">DSM 16809</strain>
    </source>
</reference>
<dbReference type="AlphaFoldDB" id="A0A2S6IN58"/>
<dbReference type="RefSeq" id="WP_146080371.1">
    <property type="nucleotide sequence ID" value="NZ_MQVW01000002.1"/>
</dbReference>
<organism evidence="3 4">
    <name type="scientific">Nonlabens xylanidelens</name>
    <dbReference type="NCBI Taxonomy" id="191564"/>
    <lineage>
        <taxon>Bacteria</taxon>
        <taxon>Pseudomonadati</taxon>
        <taxon>Bacteroidota</taxon>
        <taxon>Flavobacteriia</taxon>
        <taxon>Flavobacteriales</taxon>
        <taxon>Flavobacteriaceae</taxon>
        <taxon>Nonlabens</taxon>
    </lineage>
</organism>
<accession>A0A2S6IN58</accession>
<name>A0A2S6IN58_9FLAO</name>
<feature type="coiled-coil region" evidence="1">
    <location>
        <begin position="36"/>
        <end position="89"/>
    </location>
</feature>
<evidence type="ECO:0000313" key="4">
    <source>
        <dbReference type="Proteomes" id="UP000239002"/>
    </source>
</evidence>
<feature type="chain" id="PRO_5015391858" evidence="2">
    <location>
        <begin position="20"/>
        <end position="391"/>
    </location>
</feature>
<evidence type="ECO:0000313" key="3">
    <source>
        <dbReference type="EMBL" id="PPK95663.1"/>
    </source>
</evidence>
<comment type="caution">
    <text evidence="3">The sequence shown here is derived from an EMBL/GenBank/DDBJ whole genome shotgun (WGS) entry which is preliminary data.</text>
</comment>
<feature type="signal peptide" evidence="2">
    <location>
        <begin position="1"/>
        <end position="19"/>
    </location>
</feature>
<dbReference type="Proteomes" id="UP000239002">
    <property type="component" value="Unassembled WGS sequence"/>
</dbReference>
<sequence length="391" mass="45637">MQKLLSLLLFCTITFTAQAQDDTISEQIKTERDVELNKLQKELNNNQFKITNLTEQLSQISGKQYGRKLDLQEQIQKELDNRIKILEESPKVKIKSNGQLAFTELIKIQKDIQPAKLYLSSNGFYTKLGKFDNLQGYSEFTAWKSEYDKWYVKKKGDNATLDFINRTVSLISDSTNDIPLFGSISQSVTSGITLILSQLKGRDKDLIEKTPRVLMLLNSIGQFESEKSILDNEWKTIDSELKELQSEYEALVDKQIAFYNIDRTKYKTFLTATLDSDIDAFKLYSRDKILLKLNTLENGNNQNWMGNVETYMYQVQSIRIRFGELTGRMLNNIEKYEKLFVKFSNEDNFSKEFVKRAKELREDLKLVKENFILQFKPTKYIEDSAVMYIKR</sequence>
<evidence type="ECO:0000256" key="2">
    <source>
        <dbReference type="SAM" id="SignalP"/>
    </source>
</evidence>
<keyword evidence="1" id="KW-0175">Coiled coil</keyword>
<evidence type="ECO:0000256" key="1">
    <source>
        <dbReference type="SAM" id="Coils"/>
    </source>
</evidence>
<protein>
    <submittedName>
        <fullName evidence="3">Uncharacterized protein</fullName>
    </submittedName>
</protein>
<keyword evidence="2" id="KW-0732">Signal</keyword>
<dbReference type="OrthoDB" id="816769at2"/>